<dbReference type="GO" id="GO:0007165">
    <property type="term" value="P:signal transduction"/>
    <property type="evidence" value="ECO:0007669"/>
    <property type="project" value="InterPro"/>
</dbReference>
<dbReference type="Pfam" id="PF01584">
    <property type="entry name" value="CheW"/>
    <property type="match status" value="1"/>
</dbReference>
<dbReference type="EMBL" id="BMXR01000002">
    <property type="protein sequence ID" value="GGX44329.1"/>
    <property type="molecule type" value="Genomic_DNA"/>
</dbReference>
<evidence type="ECO:0000259" key="1">
    <source>
        <dbReference type="PROSITE" id="PS50851"/>
    </source>
</evidence>
<keyword evidence="3" id="KW-1185">Reference proteome</keyword>
<name>A0A918K227_9GAMM</name>
<organism evidence="2 3">
    <name type="scientific">Saccharospirillum salsuginis</name>
    <dbReference type="NCBI Taxonomy" id="418750"/>
    <lineage>
        <taxon>Bacteria</taxon>
        <taxon>Pseudomonadati</taxon>
        <taxon>Pseudomonadota</taxon>
        <taxon>Gammaproteobacteria</taxon>
        <taxon>Oceanospirillales</taxon>
        <taxon>Saccharospirillaceae</taxon>
        <taxon>Saccharospirillum</taxon>
    </lineage>
</organism>
<dbReference type="InterPro" id="IPR036061">
    <property type="entry name" value="CheW-like_dom_sf"/>
</dbReference>
<sequence length="156" mass="17049">MKAMTPAEQDTIVSSLLVPMQQKNLLVPNVAIAEVVPKSTLSPLENAPPWFLGYLEWRGEQVPVLSFEVANSQVHAQDASQARIAVFNAVSDKSRRRFFGLLVQGIPRQIKLGEADIREDSQASLAQAEKQAVITQLGKASIPDLDYLEGLVARVA</sequence>
<gene>
    <name evidence="2" type="ORF">GCM10007392_08890</name>
</gene>
<dbReference type="InterPro" id="IPR002545">
    <property type="entry name" value="CheW-lke_dom"/>
</dbReference>
<dbReference type="AlphaFoldDB" id="A0A918K227"/>
<protein>
    <submittedName>
        <fullName evidence="2">Chemotaxis protein</fullName>
    </submittedName>
</protein>
<dbReference type="PROSITE" id="PS50851">
    <property type="entry name" value="CHEW"/>
    <property type="match status" value="1"/>
</dbReference>
<accession>A0A918K227</accession>
<dbReference type="RefSeq" id="WP_189607290.1">
    <property type="nucleotide sequence ID" value="NZ_BMXR01000002.1"/>
</dbReference>
<evidence type="ECO:0000313" key="3">
    <source>
        <dbReference type="Proteomes" id="UP000626148"/>
    </source>
</evidence>
<reference evidence="2" key="2">
    <citation type="submission" date="2020-09" db="EMBL/GenBank/DDBJ databases">
        <authorList>
            <person name="Sun Q."/>
            <person name="Kim S."/>
        </authorList>
    </citation>
    <scope>NUCLEOTIDE SEQUENCE</scope>
    <source>
        <strain evidence="2">KCTC 22169</strain>
    </source>
</reference>
<reference evidence="2" key="1">
    <citation type="journal article" date="2014" name="Int. J. Syst. Evol. Microbiol.">
        <title>Complete genome sequence of Corynebacterium casei LMG S-19264T (=DSM 44701T), isolated from a smear-ripened cheese.</title>
        <authorList>
            <consortium name="US DOE Joint Genome Institute (JGI-PGF)"/>
            <person name="Walter F."/>
            <person name="Albersmeier A."/>
            <person name="Kalinowski J."/>
            <person name="Ruckert C."/>
        </authorList>
    </citation>
    <scope>NUCLEOTIDE SEQUENCE</scope>
    <source>
        <strain evidence="2">KCTC 22169</strain>
    </source>
</reference>
<dbReference type="SUPFAM" id="SSF50341">
    <property type="entry name" value="CheW-like"/>
    <property type="match status" value="1"/>
</dbReference>
<dbReference type="Gene3D" id="2.40.50.180">
    <property type="entry name" value="CheA-289, Domain 4"/>
    <property type="match status" value="1"/>
</dbReference>
<dbReference type="SMART" id="SM00260">
    <property type="entry name" value="CheW"/>
    <property type="match status" value="1"/>
</dbReference>
<dbReference type="GO" id="GO:0006935">
    <property type="term" value="P:chemotaxis"/>
    <property type="evidence" value="ECO:0007669"/>
    <property type="project" value="InterPro"/>
</dbReference>
<comment type="caution">
    <text evidence="2">The sequence shown here is derived from an EMBL/GenBank/DDBJ whole genome shotgun (WGS) entry which is preliminary data.</text>
</comment>
<dbReference type="Proteomes" id="UP000626148">
    <property type="component" value="Unassembled WGS sequence"/>
</dbReference>
<evidence type="ECO:0000313" key="2">
    <source>
        <dbReference type="EMBL" id="GGX44329.1"/>
    </source>
</evidence>
<proteinExistence type="predicted"/>
<feature type="domain" description="CheW-like" evidence="1">
    <location>
        <begin position="12"/>
        <end position="156"/>
    </location>
</feature>